<keyword evidence="3" id="KW-0547">Nucleotide-binding</keyword>
<dbReference type="InterPro" id="IPR051087">
    <property type="entry name" value="Mitochondrial_ACSM"/>
</dbReference>
<dbReference type="AlphaFoldDB" id="A0A839S0V4"/>
<name>A0A839S0V4_9PSEU</name>
<dbReference type="InterPro" id="IPR042099">
    <property type="entry name" value="ANL_N_sf"/>
</dbReference>
<keyword evidence="8" id="KW-1185">Reference proteome</keyword>
<dbReference type="GO" id="GO:0006637">
    <property type="term" value="P:acyl-CoA metabolic process"/>
    <property type="evidence" value="ECO:0007669"/>
    <property type="project" value="TreeGrafter"/>
</dbReference>
<dbReference type="Proteomes" id="UP000550714">
    <property type="component" value="Unassembled WGS sequence"/>
</dbReference>
<dbReference type="EMBL" id="JACHWU010000001">
    <property type="protein sequence ID" value="MBB3050439.1"/>
    <property type="molecule type" value="Genomic_DNA"/>
</dbReference>
<feature type="domain" description="AMP-dependent synthetase/ligase" evidence="5">
    <location>
        <begin position="30"/>
        <end position="390"/>
    </location>
</feature>
<dbReference type="GO" id="GO:0005524">
    <property type="term" value="F:ATP binding"/>
    <property type="evidence" value="ECO:0007669"/>
    <property type="project" value="UniProtKB-KW"/>
</dbReference>
<dbReference type="PROSITE" id="PS00455">
    <property type="entry name" value="AMP_BINDING"/>
    <property type="match status" value="1"/>
</dbReference>
<dbReference type="Pfam" id="PF13193">
    <property type="entry name" value="AMP-binding_C"/>
    <property type="match status" value="1"/>
</dbReference>
<dbReference type="InterPro" id="IPR025110">
    <property type="entry name" value="AMP-bd_C"/>
</dbReference>
<dbReference type="InterPro" id="IPR000873">
    <property type="entry name" value="AMP-dep_synth/lig_dom"/>
</dbReference>
<evidence type="ECO:0000259" key="6">
    <source>
        <dbReference type="Pfam" id="PF13193"/>
    </source>
</evidence>
<dbReference type="GO" id="GO:0004321">
    <property type="term" value="F:fatty-acyl-CoA synthase activity"/>
    <property type="evidence" value="ECO:0007669"/>
    <property type="project" value="TreeGrafter"/>
</dbReference>
<dbReference type="GO" id="GO:0003987">
    <property type="term" value="F:acetate-CoA ligase activity"/>
    <property type="evidence" value="ECO:0007669"/>
    <property type="project" value="UniProtKB-EC"/>
</dbReference>
<dbReference type="InterPro" id="IPR045851">
    <property type="entry name" value="AMP-bd_C_sf"/>
</dbReference>
<dbReference type="Gene3D" id="3.30.300.30">
    <property type="match status" value="1"/>
</dbReference>
<dbReference type="PANTHER" id="PTHR43605:SF10">
    <property type="entry name" value="ACYL-COA SYNTHETASE MEDIUM CHAIN FAMILY MEMBER 3"/>
    <property type="match status" value="1"/>
</dbReference>
<protein>
    <submittedName>
        <fullName evidence="7">Acetyl-CoA synthetase</fullName>
        <ecNumber evidence="7">6.2.1.1</ecNumber>
    </submittedName>
</protein>
<accession>A0A839S0V4</accession>
<dbReference type="GO" id="GO:0006633">
    <property type="term" value="P:fatty acid biosynthetic process"/>
    <property type="evidence" value="ECO:0007669"/>
    <property type="project" value="TreeGrafter"/>
</dbReference>
<dbReference type="SUPFAM" id="SSF56801">
    <property type="entry name" value="Acetyl-CoA synthetase-like"/>
    <property type="match status" value="1"/>
</dbReference>
<dbReference type="Gene3D" id="3.40.50.12780">
    <property type="entry name" value="N-terminal domain of ligase-like"/>
    <property type="match status" value="1"/>
</dbReference>
<keyword evidence="2 7" id="KW-0436">Ligase</keyword>
<gene>
    <name evidence="7" type="ORF">FHS23_001434</name>
</gene>
<proteinExistence type="inferred from homology"/>
<evidence type="ECO:0000313" key="7">
    <source>
        <dbReference type="EMBL" id="MBB3050439.1"/>
    </source>
</evidence>
<evidence type="ECO:0000313" key="8">
    <source>
        <dbReference type="Proteomes" id="UP000550714"/>
    </source>
</evidence>
<evidence type="ECO:0000256" key="1">
    <source>
        <dbReference type="ARBA" id="ARBA00006432"/>
    </source>
</evidence>
<sequence>MGTTSAATEAEYSRPEYRADDACAAELLCDRHPSDAVAFRGVEQDLTTRDLTFGELTEQSQRVAAVLAGMGIGRGDAVGVLMSKSAELPAVLLGIWRLGAVHVPLFTAFAKPAIDMRLDGSGARVVVADADQAPKLAPEPGQDAGRRVVQVGGDAPTTPGWDRFADLMAAAPTEPRIEPARVGGDGTLILLFTSGTTGTPKGVPVPVRALASMERYLLDALDVRPDDVFWNAADPGWAYGLYYAILAPLALGRSSILLHAGFSPALTWRILDRFGVTNFAAAPTIYRALRGEPSTDAVSVRLRCASSAGEPLTPEVVGWAADALGVEVRDHYGQTELGMVVGNAWRPELKADITSGSMGYPLPGWACGVLADEVDEVVPDGTVGRLAVDTHASPFMWFTGYANAPERTAQRFSADGRWYITGDTAYRDADGRLYFSSRDDDVIIMAGYRIGPFDVESVLVGHEAVLEAAVIGAPDELRGEVLEAYVVLKPGTEESPELEQELQQLVKREFAAHAYPRKVHVVGELPKTPSGKIQRFKLREERAGK</sequence>
<evidence type="ECO:0000259" key="5">
    <source>
        <dbReference type="Pfam" id="PF00501"/>
    </source>
</evidence>
<dbReference type="GO" id="GO:0015645">
    <property type="term" value="F:fatty acid ligase activity"/>
    <property type="evidence" value="ECO:0007669"/>
    <property type="project" value="TreeGrafter"/>
</dbReference>
<evidence type="ECO:0000256" key="4">
    <source>
        <dbReference type="ARBA" id="ARBA00022840"/>
    </source>
</evidence>
<dbReference type="EC" id="6.2.1.1" evidence="7"/>
<evidence type="ECO:0000256" key="3">
    <source>
        <dbReference type="ARBA" id="ARBA00022741"/>
    </source>
</evidence>
<comment type="similarity">
    <text evidence="1">Belongs to the ATP-dependent AMP-binding enzyme family.</text>
</comment>
<organism evidence="7 8">
    <name type="scientific">Prauserella isguenensis</name>
    <dbReference type="NCBI Taxonomy" id="1470180"/>
    <lineage>
        <taxon>Bacteria</taxon>
        <taxon>Bacillati</taxon>
        <taxon>Actinomycetota</taxon>
        <taxon>Actinomycetes</taxon>
        <taxon>Pseudonocardiales</taxon>
        <taxon>Pseudonocardiaceae</taxon>
        <taxon>Prauserella</taxon>
    </lineage>
</organism>
<feature type="domain" description="AMP-binding enzyme C-terminal" evidence="6">
    <location>
        <begin position="455"/>
        <end position="532"/>
    </location>
</feature>
<comment type="caution">
    <text evidence="7">The sequence shown here is derived from an EMBL/GenBank/DDBJ whole genome shotgun (WGS) entry which is preliminary data.</text>
</comment>
<dbReference type="Pfam" id="PF00501">
    <property type="entry name" value="AMP-binding"/>
    <property type="match status" value="1"/>
</dbReference>
<dbReference type="RefSeq" id="WP_183649655.1">
    <property type="nucleotide sequence ID" value="NZ_JACHWU010000001.1"/>
</dbReference>
<dbReference type="InterPro" id="IPR020845">
    <property type="entry name" value="AMP-binding_CS"/>
</dbReference>
<keyword evidence="4" id="KW-0067">ATP-binding</keyword>
<evidence type="ECO:0000256" key="2">
    <source>
        <dbReference type="ARBA" id="ARBA00022598"/>
    </source>
</evidence>
<reference evidence="7 8" key="1">
    <citation type="submission" date="2020-08" db="EMBL/GenBank/DDBJ databases">
        <title>Genomic Encyclopedia of Type Strains, Phase III (KMG-III): the genomes of soil and plant-associated and newly described type strains.</title>
        <authorList>
            <person name="Whitman W."/>
        </authorList>
    </citation>
    <scope>NUCLEOTIDE SEQUENCE [LARGE SCALE GENOMIC DNA]</scope>
    <source>
        <strain evidence="7 8">CECT 8577</strain>
    </source>
</reference>
<dbReference type="PANTHER" id="PTHR43605">
    <property type="entry name" value="ACYL-COENZYME A SYNTHETASE"/>
    <property type="match status" value="1"/>
</dbReference>
<dbReference type="FunFam" id="3.30.300.30:FF:000005">
    <property type="entry name" value="Acyl-coenzyme A synthetase ACSM5, mitochondrial"/>
    <property type="match status" value="1"/>
</dbReference>